<dbReference type="AlphaFoldDB" id="A0A2K3KRK8"/>
<comment type="caution">
    <text evidence="1">The sequence shown here is derived from an EMBL/GenBank/DDBJ whole genome shotgun (WGS) entry which is preliminary data.</text>
</comment>
<dbReference type="SUPFAM" id="SSF56672">
    <property type="entry name" value="DNA/RNA polymerases"/>
    <property type="match status" value="1"/>
</dbReference>
<dbReference type="InterPro" id="IPR043128">
    <property type="entry name" value="Rev_trsase/Diguanyl_cyclase"/>
</dbReference>
<evidence type="ECO:0000313" key="2">
    <source>
        <dbReference type="Proteomes" id="UP000236291"/>
    </source>
</evidence>
<protein>
    <submittedName>
        <fullName evidence="1">Reverse transcriptase</fullName>
    </submittedName>
</protein>
<sequence length="54" mass="6003">MVTKGIVLGHKISSKGIEVDKAKVEVIEKLPPPINVKGIRSFLGHAGFYRRFIK</sequence>
<evidence type="ECO:0000313" key="1">
    <source>
        <dbReference type="EMBL" id="PNX68919.1"/>
    </source>
</evidence>
<name>A0A2K3KRK8_TRIPR</name>
<keyword evidence="1" id="KW-0548">Nucleotidyltransferase</keyword>
<dbReference type="Gene3D" id="3.30.70.270">
    <property type="match status" value="1"/>
</dbReference>
<dbReference type="Proteomes" id="UP000236291">
    <property type="component" value="Unassembled WGS sequence"/>
</dbReference>
<proteinExistence type="predicted"/>
<organism evidence="1 2">
    <name type="scientific">Trifolium pratense</name>
    <name type="common">Red clover</name>
    <dbReference type="NCBI Taxonomy" id="57577"/>
    <lineage>
        <taxon>Eukaryota</taxon>
        <taxon>Viridiplantae</taxon>
        <taxon>Streptophyta</taxon>
        <taxon>Embryophyta</taxon>
        <taxon>Tracheophyta</taxon>
        <taxon>Spermatophyta</taxon>
        <taxon>Magnoliopsida</taxon>
        <taxon>eudicotyledons</taxon>
        <taxon>Gunneridae</taxon>
        <taxon>Pentapetalae</taxon>
        <taxon>rosids</taxon>
        <taxon>fabids</taxon>
        <taxon>Fabales</taxon>
        <taxon>Fabaceae</taxon>
        <taxon>Papilionoideae</taxon>
        <taxon>50 kb inversion clade</taxon>
        <taxon>NPAAA clade</taxon>
        <taxon>Hologalegina</taxon>
        <taxon>IRL clade</taxon>
        <taxon>Trifolieae</taxon>
        <taxon>Trifolium</taxon>
    </lineage>
</organism>
<gene>
    <name evidence="1" type="ORF">L195_g064203</name>
</gene>
<keyword evidence="1" id="KW-0808">Transferase</keyword>
<dbReference type="PANTHER" id="PTHR33064:SF39">
    <property type="match status" value="1"/>
</dbReference>
<dbReference type="GO" id="GO:0003964">
    <property type="term" value="F:RNA-directed DNA polymerase activity"/>
    <property type="evidence" value="ECO:0007669"/>
    <property type="project" value="UniProtKB-KW"/>
</dbReference>
<dbReference type="InterPro" id="IPR051320">
    <property type="entry name" value="Viral_Replic_Matur_Polypro"/>
</dbReference>
<feature type="non-terminal residue" evidence="1">
    <location>
        <position position="54"/>
    </location>
</feature>
<dbReference type="InterPro" id="IPR043502">
    <property type="entry name" value="DNA/RNA_pol_sf"/>
</dbReference>
<keyword evidence="1" id="KW-0695">RNA-directed DNA polymerase</keyword>
<reference evidence="1 2" key="1">
    <citation type="journal article" date="2014" name="Am. J. Bot.">
        <title>Genome assembly and annotation for red clover (Trifolium pratense; Fabaceae).</title>
        <authorList>
            <person name="Istvanek J."/>
            <person name="Jaros M."/>
            <person name="Krenek A."/>
            <person name="Repkova J."/>
        </authorList>
    </citation>
    <scope>NUCLEOTIDE SEQUENCE [LARGE SCALE GENOMIC DNA]</scope>
    <source>
        <strain evidence="2">cv. Tatra</strain>
        <tissue evidence="1">Young leaves</tissue>
    </source>
</reference>
<accession>A0A2K3KRK8</accession>
<reference evidence="1 2" key="2">
    <citation type="journal article" date="2017" name="Front. Plant Sci.">
        <title>Gene Classification and Mining of Molecular Markers Useful in Red Clover (Trifolium pratense) Breeding.</title>
        <authorList>
            <person name="Istvanek J."/>
            <person name="Dluhosova J."/>
            <person name="Dluhos P."/>
            <person name="Patkova L."/>
            <person name="Nedelnik J."/>
            <person name="Repkova J."/>
        </authorList>
    </citation>
    <scope>NUCLEOTIDE SEQUENCE [LARGE SCALE GENOMIC DNA]</scope>
    <source>
        <strain evidence="2">cv. Tatra</strain>
        <tissue evidence="1">Young leaves</tissue>
    </source>
</reference>
<dbReference type="PANTHER" id="PTHR33064">
    <property type="entry name" value="POL PROTEIN"/>
    <property type="match status" value="1"/>
</dbReference>
<dbReference type="EMBL" id="ASHM01237634">
    <property type="protein sequence ID" value="PNX68919.1"/>
    <property type="molecule type" value="Genomic_DNA"/>
</dbReference>